<dbReference type="SMART" id="SM00666">
    <property type="entry name" value="PB1"/>
    <property type="match status" value="1"/>
</dbReference>
<dbReference type="SUPFAM" id="SSF48452">
    <property type="entry name" value="TPR-like"/>
    <property type="match status" value="1"/>
</dbReference>
<proteinExistence type="predicted"/>
<accession>A0A4Y1QUS6</accession>
<feature type="region of interest" description="Disordered" evidence="4">
    <location>
        <begin position="63"/>
        <end position="85"/>
    </location>
</feature>
<dbReference type="PANTHER" id="PTHR46183">
    <property type="entry name" value="PROTEIN CLMP1"/>
    <property type="match status" value="1"/>
</dbReference>
<dbReference type="Pfam" id="PF00564">
    <property type="entry name" value="PB1"/>
    <property type="match status" value="1"/>
</dbReference>
<dbReference type="InterPro" id="IPR019734">
    <property type="entry name" value="TPR_rpt"/>
</dbReference>
<gene>
    <name evidence="6" type="ORF">Prudu_004123</name>
</gene>
<evidence type="ECO:0000259" key="5">
    <source>
        <dbReference type="SMART" id="SM00666"/>
    </source>
</evidence>
<organism evidence="6">
    <name type="scientific">Prunus dulcis</name>
    <name type="common">Almond</name>
    <name type="synonym">Amygdalus dulcis</name>
    <dbReference type="NCBI Taxonomy" id="3755"/>
    <lineage>
        <taxon>Eukaryota</taxon>
        <taxon>Viridiplantae</taxon>
        <taxon>Streptophyta</taxon>
        <taxon>Embryophyta</taxon>
        <taxon>Tracheophyta</taxon>
        <taxon>Spermatophyta</taxon>
        <taxon>Magnoliopsida</taxon>
        <taxon>eudicotyledons</taxon>
        <taxon>Gunneridae</taxon>
        <taxon>Pentapetalae</taxon>
        <taxon>rosids</taxon>
        <taxon>fabids</taxon>
        <taxon>Rosales</taxon>
        <taxon>Rosaceae</taxon>
        <taxon>Amygdaloideae</taxon>
        <taxon>Amygdaleae</taxon>
        <taxon>Prunus</taxon>
    </lineage>
</organism>
<keyword evidence="2 3" id="KW-0802">TPR repeat</keyword>
<sequence>MKDTIDIHSVSSQQFQSTIILIQLTFDWVLLISGIRIWGLVRNTFELGFISCKFIKPTGKKKDEAVQKPGNAGSKLSKPSDRNSKAFDEDTAIFINMSQELKDEGNKLYQKRDHEGAMLKFEKALKLLPQNHIEVAHLHTSMAACYMQMGLGEYPRAINECNLALEVSPRYSKALLRRSQCYEALNRLDLALRDVNTVLSMEPNNLSALEILESVKKVMSEKGIVLDEKEIGIANVPQPPAARLRKVVKEKLKKKKKGKKVEEKKKDKVVVEENVSADKDKEAVTKTIEQEKVVTKHVEEEKVVMKHVKEEKVVTKTVKLVGKTAIELQHEVGQGIVRDRFPGLKGVLVKYRDQEGDLVTITTTDELRIAESSCDMQGSLRLFIAEVSPDQEPIYEGLSDEELSKEDRKLSNVVENGDGEKDREVEKRFTSVEDWIIQFARLFKNHVGFDSDAYLDLHELGVKLYSEAMEDTVTIEDAQELFDIAANKFQEMAALALFNWGNVHMSKARKRVSFPEDASRDSIIEQIKAGYDWAQKEYKKAEGRYEEAVKIKPDFYEGYLALGQQQFDQAKLCWYYAVGSKIELETEPSSEVLQLYNKAEDSMEKGMLMWEEIEERRLNGLAKEDKYKAQLQKLGLDDLFKEVSADEVAEQAANMKSQIYLLWGTVLYERSVVEYKLGLPSWEECLEVSVEKFELCGASPTDIAVMMKNHCSNETALEGLGFKIDEIIQAWNEMYDAKRWQFGVPSFRLEPLLRRRVPKLHSIGFPRKQILQVALVQLSQAVWLHRECYYSFTSLFIPNYLIEFEFSALTWTCIKKNTIASASGIGRQPA</sequence>
<protein>
    <submittedName>
        <fullName evidence="6">Octicosapeptide/Phox/Bem1p domain-containing protein / tetratricopeptide repeat-containing protein</fullName>
    </submittedName>
</protein>
<evidence type="ECO:0000256" key="2">
    <source>
        <dbReference type="ARBA" id="ARBA00022803"/>
    </source>
</evidence>
<dbReference type="Gene3D" id="3.10.20.90">
    <property type="entry name" value="Phosphatidylinositol 3-kinase Catalytic Subunit, Chain A, domain 1"/>
    <property type="match status" value="1"/>
</dbReference>
<reference evidence="6" key="1">
    <citation type="journal article" date="2019" name="Science">
        <title>Mutation of a bHLH transcription factor allowed almond domestication.</title>
        <authorList>
            <person name="Sanchez-Perez R."/>
            <person name="Pavan S."/>
            <person name="Mazzeo R."/>
            <person name="Moldovan C."/>
            <person name="Aiese Cigliano R."/>
            <person name="Del Cueto J."/>
            <person name="Ricciardi F."/>
            <person name="Lotti C."/>
            <person name="Ricciardi L."/>
            <person name="Dicenta F."/>
            <person name="Lopez-Marques R.L."/>
            <person name="Lindberg Moller B."/>
        </authorList>
    </citation>
    <scope>NUCLEOTIDE SEQUENCE</scope>
</reference>
<dbReference type="AlphaFoldDB" id="A0A4Y1QUS6"/>
<keyword evidence="1" id="KW-0677">Repeat</keyword>
<dbReference type="InterPro" id="IPR011990">
    <property type="entry name" value="TPR-like_helical_dom_sf"/>
</dbReference>
<dbReference type="SUPFAM" id="SSF54277">
    <property type="entry name" value="CAD &amp; PB1 domains"/>
    <property type="match status" value="1"/>
</dbReference>
<name>A0A4Y1QUS6_PRUDU</name>
<dbReference type="SMART" id="SM00028">
    <property type="entry name" value="TPR"/>
    <property type="match status" value="4"/>
</dbReference>
<evidence type="ECO:0000313" key="6">
    <source>
        <dbReference type="EMBL" id="BBG95548.1"/>
    </source>
</evidence>
<feature type="repeat" description="TPR" evidence="3">
    <location>
        <begin position="172"/>
        <end position="205"/>
    </location>
</feature>
<dbReference type="Gene3D" id="1.25.40.10">
    <property type="entry name" value="Tetratricopeptide repeat domain"/>
    <property type="match status" value="2"/>
</dbReference>
<dbReference type="PANTHER" id="PTHR46183:SF4">
    <property type="entry name" value="PROTEIN PHOX4"/>
    <property type="match status" value="1"/>
</dbReference>
<dbReference type="InterPro" id="IPR000270">
    <property type="entry name" value="PB1_dom"/>
</dbReference>
<evidence type="ECO:0000256" key="4">
    <source>
        <dbReference type="SAM" id="MobiDB-lite"/>
    </source>
</evidence>
<dbReference type="InterPro" id="IPR044517">
    <property type="entry name" value="PHOX1-4"/>
</dbReference>
<dbReference type="PROSITE" id="PS50005">
    <property type="entry name" value="TPR"/>
    <property type="match status" value="2"/>
</dbReference>
<feature type="repeat" description="TPR" evidence="3">
    <location>
        <begin position="98"/>
        <end position="131"/>
    </location>
</feature>
<feature type="domain" description="PB1" evidence="5">
    <location>
        <begin position="300"/>
        <end position="387"/>
    </location>
</feature>
<dbReference type="EMBL" id="AP019297">
    <property type="protein sequence ID" value="BBG95548.1"/>
    <property type="molecule type" value="Genomic_DNA"/>
</dbReference>
<evidence type="ECO:0000256" key="1">
    <source>
        <dbReference type="ARBA" id="ARBA00022737"/>
    </source>
</evidence>
<evidence type="ECO:0000256" key="3">
    <source>
        <dbReference type="PROSITE-ProRule" id="PRU00339"/>
    </source>
</evidence>